<sequence>MKLSDKPTEHLLIKAMNNSDWDECDFAIIHISDEWKQTQRKRLETAKTVENDYDLKWLNYADTNVEFFKFSEDDYPEIEELLSEKSQIFIELETGDLKKLLQPENSLNCYQMQVFKNGNAIYNAFGKHTGEEFYTEEFSLNQLVKHSEPTTLNIEL</sequence>
<evidence type="ECO:0000313" key="1">
    <source>
        <dbReference type="EMBL" id="SIT96126.1"/>
    </source>
</evidence>
<reference evidence="2" key="1">
    <citation type="submission" date="2016-10" db="EMBL/GenBank/DDBJ databases">
        <authorList>
            <person name="Varghese N."/>
            <person name="Submissions S."/>
        </authorList>
    </citation>
    <scope>NUCLEOTIDE SEQUENCE [LARGE SCALE GENOMIC DNA]</scope>
    <source>
        <strain evidence="2">DSM 19482</strain>
    </source>
</reference>
<dbReference type="RefSeq" id="WP_076782184.1">
    <property type="nucleotide sequence ID" value="NZ_FTPU01000006.1"/>
</dbReference>
<dbReference type="AlphaFoldDB" id="A0A1U7PRC2"/>
<name>A0A1U7PRC2_9FLAO</name>
<protein>
    <submittedName>
        <fullName evidence="1">Uncharacterized protein</fullName>
    </submittedName>
</protein>
<dbReference type="STRING" id="1121284.SAMN05660493_00798"/>
<dbReference type="EMBL" id="FTPU01000006">
    <property type="protein sequence ID" value="SIT96126.1"/>
    <property type="molecule type" value="Genomic_DNA"/>
</dbReference>
<proteinExistence type="predicted"/>
<dbReference type="Proteomes" id="UP000187261">
    <property type="component" value="Unassembled WGS sequence"/>
</dbReference>
<keyword evidence="2" id="KW-1185">Reference proteome</keyword>
<gene>
    <name evidence="1" type="ORF">SAMN05660493_00798</name>
</gene>
<evidence type="ECO:0000313" key="2">
    <source>
        <dbReference type="Proteomes" id="UP000187261"/>
    </source>
</evidence>
<dbReference type="OrthoDB" id="712917at2"/>
<accession>A0A1U7PRC2</accession>
<organism evidence="1 2">
    <name type="scientific">Epilithonimonas bovis DSM 19482</name>
    <dbReference type="NCBI Taxonomy" id="1121284"/>
    <lineage>
        <taxon>Bacteria</taxon>
        <taxon>Pseudomonadati</taxon>
        <taxon>Bacteroidota</taxon>
        <taxon>Flavobacteriia</taxon>
        <taxon>Flavobacteriales</taxon>
        <taxon>Weeksellaceae</taxon>
        <taxon>Chryseobacterium group</taxon>
        <taxon>Epilithonimonas</taxon>
    </lineage>
</organism>